<dbReference type="PROSITE" id="PS51745">
    <property type="entry name" value="PB1"/>
    <property type="match status" value="1"/>
</dbReference>
<dbReference type="Gene3D" id="3.10.20.90">
    <property type="entry name" value="Phosphatidylinositol 3-kinase Catalytic Subunit, Chain A, domain 1"/>
    <property type="match status" value="1"/>
</dbReference>
<evidence type="ECO:0000256" key="1">
    <source>
        <dbReference type="SAM" id="MobiDB-lite"/>
    </source>
</evidence>
<comment type="caution">
    <text evidence="3">The sequence shown here is derived from an EMBL/GenBank/DDBJ whole genome shotgun (WGS) entry which is preliminary data.</text>
</comment>
<evidence type="ECO:0000313" key="4">
    <source>
        <dbReference type="Proteomes" id="UP000696485"/>
    </source>
</evidence>
<proteinExistence type="predicted"/>
<reference evidence="3" key="1">
    <citation type="journal article" date="2020" name="Fungal Divers.">
        <title>Resolving the Mortierellaceae phylogeny through synthesis of multi-gene phylogenetics and phylogenomics.</title>
        <authorList>
            <person name="Vandepol N."/>
            <person name="Liber J."/>
            <person name="Desiro A."/>
            <person name="Na H."/>
            <person name="Kennedy M."/>
            <person name="Barry K."/>
            <person name="Grigoriev I.V."/>
            <person name="Miller A.N."/>
            <person name="O'Donnell K."/>
            <person name="Stajich J.E."/>
            <person name="Bonito G."/>
        </authorList>
    </citation>
    <scope>NUCLEOTIDE SEQUENCE</scope>
    <source>
        <strain evidence="3">NVP1</strain>
    </source>
</reference>
<feature type="region of interest" description="Disordered" evidence="1">
    <location>
        <begin position="368"/>
        <end position="401"/>
    </location>
</feature>
<name>A0A9P5SHP4_9FUNG</name>
<sequence>MADTSNLSPCKVSFNGAFRRFLIARPATWTDFEAKLRGVYNLSLSASLDVQYKDEEGDVITLNTDSELEDVLSMHALFSQIAPVRFELFLRDAPEASGPSNLTTTEEPTPLSTWSLGQHDPAQRGRSATVTSVHSDDGSLIDFEEATETLEQSVYPQPDTETAALRDEQEMVEANKLDAPVFSSSLLGAPQANSENEKQETDMETESSHTAESAVTALLIDTTVAPATPPSNTSRRSSTPGSPIVPVIEFEALRMANAPEVMDSILASAMEQHAEEVEAARAQSGDEDPAEPEITAAPSQAADDSDRALIEQFQMLIQEFQHVIQNNPQMVALAGNIMNKILSNVKVNVESFAKYLQEAASQAAANANANASAEEASQSCPFSTGEDRPFGRRGRCGRRGG</sequence>
<dbReference type="CDD" id="cd05992">
    <property type="entry name" value="PB1"/>
    <property type="match status" value="1"/>
</dbReference>
<evidence type="ECO:0000259" key="2">
    <source>
        <dbReference type="PROSITE" id="PS51745"/>
    </source>
</evidence>
<feature type="region of interest" description="Disordered" evidence="1">
    <location>
        <begin position="96"/>
        <end position="136"/>
    </location>
</feature>
<dbReference type="AlphaFoldDB" id="A0A9P5SHP4"/>
<feature type="compositionally biased region" description="Low complexity" evidence="1">
    <location>
        <begin position="368"/>
        <end position="378"/>
    </location>
</feature>
<dbReference type="SMART" id="SM00666">
    <property type="entry name" value="PB1"/>
    <property type="match status" value="1"/>
</dbReference>
<organism evidence="3 4">
    <name type="scientific">Podila minutissima</name>
    <dbReference type="NCBI Taxonomy" id="64525"/>
    <lineage>
        <taxon>Eukaryota</taxon>
        <taxon>Fungi</taxon>
        <taxon>Fungi incertae sedis</taxon>
        <taxon>Mucoromycota</taxon>
        <taxon>Mortierellomycotina</taxon>
        <taxon>Mortierellomycetes</taxon>
        <taxon>Mortierellales</taxon>
        <taxon>Mortierellaceae</taxon>
        <taxon>Podila</taxon>
    </lineage>
</organism>
<feature type="non-terminal residue" evidence="3">
    <location>
        <position position="1"/>
    </location>
</feature>
<gene>
    <name evidence="3" type="ORF">BG006_007121</name>
</gene>
<feature type="region of interest" description="Disordered" evidence="1">
    <location>
        <begin position="272"/>
        <end position="304"/>
    </location>
</feature>
<keyword evidence="4" id="KW-1185">Reference proteome</keyword>
<dbReference type="SUPFAM" id="SSF54277">
    <property type="entry name" value="CAD &amp; PB1 domains"/>
    <property type="match status" value="1"/>
</dbReference>
<feature type="region of interest" description="Disordered" evidence="1">
    <location>
        <begin position="186"/>
        <end position="212"/>
    </location>
</feature>
<dbReference type="InterPro" id="IPR000270">
    <property type="entry name" value="PB1_dom"/>
</dbReference>
<dbReference type="InterPro" id="IPR053793">
    <property type="entry name" value="PB1-like"/>
</dbReference>
<dbReference type="Proteomes" id="UP000696485">
    <property type="component" value="Unassembled WGS sequence"/>
</dbReference>
<feature type="compositionally biased region" description="Low complexity" evidence="1">
    <location>
        <begin position="100"/>
        <end position="113"/>
    </location>
</feature>
<feature type="domain" description="PB1" evidence="2">
    <location>
        <begin position="7"/>
        <end position="84"/>
    </location>
</feature>
<accession>A0A9P5SHP4</accession>
<evidence type="ECO:0000313" key="3">
    <source>
        <dbReference type="EMBL" id="KAF9329860.1"/>
    </source>
</evidence>
<dbReference type="EMBL" id="JAAAUY010000442">
    <property type="protein sequence ID" value="KAF9329860.1"/>
    <property type="molecule type" value="Genomic_DNA"/>
</dbReference>
<protein>
    <recommendedName>
        <fullName evidence="2">PB1 domain-containing protein</fullName>
    </recommendedName>
</protein>
<feature type="compositionally biased region" description="Basic residues" evidence="1">
    <location>
        <begin position="391"/>
        <end position="401"/>
    </location>
</feature>
<feature type="compositionally biased region" description="Basic and acidic residues" evidence="1">
    <location>
        <begin position="195"/>
        <end position="209"/>
    </location>
</feature>
<dbReference type="Pfam" id="PF00564">
    <property type="entry name" value="PB1"/>
    <property type="match status" value="1"/>
</dbReference>